<accession>A0ACC0TSF8</accession>
<dbReference type="Proteomes" id="UP001207468">
    <property type="component" value="Unassembled WGS sequence"/>
</dbReference>
<reference evidence="1" key="1">
    <citation type="submission" date="2021-03" db="EMBL/GenBank/DDBJ databases">
        <title>Evolutionary priming and transition to the ectomycorrhizal habit in an iconic lineage of mushroom-forming fungi: is preadaptation a requirement?</title>
        <authorList>
            <consortium name="DOE Joint Genome Institute"/>
            <person name="Looney B.P."/>
            <person name="Miyauchi S."/>
            <person name="Morin E."/>
            <person name="Drula E."/>
            <person name="Courty P.E."/>
            <person name="Chicoki N."/>
            <person name="Fauchery L."/>
            <person name="Kohler A."/>
            <person name="Kuo A."/>
            <person name="LaButti K."/>
            <person name="Pangilinan J."/>
            <person name="Lipzen A."/>
            <person name="Riley R."/>
            <person name="Andreopoulos W."/>
            <person name="He G."/>
            <person name="Johnson J."/>
            <person name="Barry K.W."/>
            <person name="Grigoriev I.V."/>
            <person name="Nagy L."/>
            <person name="Hibbett D."/>
            <person name="Henrissat B."/>
            <person name="Matheny P.B."/>
            <person name="Labbe J."/>
            <person name="Martin A.F."/>
        </authorList>
    </citation>
    <scope>NUCLEOTIDE SEQUENCE</scope>
    <source>
        <strain evidence="1">BPL698</strain>
    </source>
</reference>
<keyword evidence="2" id="KW-1185">Reference proteome</keyword>
<name>A0ACC0TSF8_9AGAM</name>
<proteinExistence type="predicted"/>
<protein>
    <submittedName>
        <fullName evidence="1">Uncharacterized protein</fullName>
    </submittedName>
</protein>
<evidence type="ECO:0000313" key="1">
    <source>
        <dbReference type="EMBL" id="KAI9441957.1"/>
    </source>
</evidence>
<comment type="caution">
    <text evidence="1">The sequence shown here is derived from an EMBL/GenBank/DDBJ whole genome shotgun (WGS) entry which is preliminary data.</text>
</comment>
<organism evidence="1 2">
    <name type="scientific">Russula earlei</name>
    <dbReference type="NCBI Taxonomy" id="71964"/>
    <lineage>
        <taxon>Eukaryota</taxon>
        <taxon>Fungi</taxon>
        <taxon>Dikarya</taxon>
        <taxon>Basidiomycota</taxon>
        <taxon>Agaricomycotina</taxon>
        <taxon>Agaricomycetes</taxon>
        <taxon>Russulales</taxon>
        <taxon>Russulaceae</taxon>
        <taxon>Russula</taxon>
    </lineage>
</organism>
<gene>
    <name evidence="1" type="ORF">F5148DRAFT_817875</name>
</gene>
<dbReference type="EMBL" id="JAGFNK010000734">
    <property type="protein sequence ID" value="KAI9441957.1"/>
    <property type="molecule type" value="Genomic_DNA"/>
</dbReference>
<sequence>MDIASRARARVRFSSLFSRQWHGQDRALPRDCSSFVLHWQACTPSPSANVLSPSSHHKGPFSPRDTSFDTPPTLSEHSTTCYVARCACAQPFEGPRRTVLPASKSIKYITGLFFPRACVFSPLFSYFSLLLGFSLIHSIFECPITCNAGFKV</sequence>
<evidence type="ECO:0000313" key="2">
    <source>
        <dbReference type="Proteomes" id="UP001207468"/>
    </source>
</evidence>